<dbReference type="GO" id="GO:0006508">
    <property type="term" value="P:proteolysis"/>
    <property type="evidence" value="ECO:0007669"/>
    <property type="project" value="InterPro"/>
</dbReference>
<dbReference type="EMBL" id="FXTH01000013">
    <property type="protein sequence ID" value="SMO78783.1"/>
    <property type="molecule type" value="Genomic_DNA"/>
</dbReference>
<sequence length="215" mass="24491">MEYPSLTTKQQDFFNFLVEYAREYDQWPSHQELMDAFGFKSPRSVTQLYEALIKKHYLVKAEWGEYDFHPVQKFNLLEDEDSEEYGIPIVGLITAGGMQEAVEEDLGRVTLKSILPNYRKMKAVVVSGQSMKEAGINNGDIVLLAQTDIFDGDIGAVRYRGETSLKRIYSTPTGMKLKPANEDFEPIMIEPGEFEEVNIIGKYVGHINEKGLHKV</sequence>
<dbReference type="InterPro" id="IPR050077">
    <property type="entry name" value="LexA_repressor"/>
</dbReference>
<reference evidence="3 4" key="1">
    <citation type="submission" date="2017-05" db="EMBL/GenBank/DDBJ databases">
        <authorList>
            <person name="Varghese N."/>
            <person name="Submissions S."/>
        </authorList>
    </citation>
    <scope>NUCLEOTIDE SEQUENCE [LARGE SCALE GENOMIC DNA]</scope>
    <source>
        <strain evidence="3 4">DSM 21194</strain>
    </source>
</reference>
<gene>
    <name evidence="3" type="ORF">SAMN06265218_11346</name>
</gene>
<dbReference type="InterPro" id="IPR015927">
    <property type="entry name" value="Peptidase_S24_S26A/B/C"/>
</dbReference>
<name>A0A521E4B6_9BACT</name>
<dbReference type="InterPro" id="IPR036388">
    <property type="entry name" value="WH-like_DNA-bd_sf"/>
</dbReference>
<dbReference type="Gene3D" id="1.10.10.10">
    <property type="entry name" value="Winged helix-like DNA-binding domain superfamily/Winged helix DNA-binding domain"/>
    <property type="match status" value="1"/>
</dbReference>
<dbReference type="PANTHER" id="PTHR33516">
    <property type="entry name" value="LEXA REPRESSOR"/>
    <property type="match status" value="1"/>
</dbReference>
<feature type="domain" description="Peptidase S24/S26A/S26B/S26C" evidence="1">
    <location>
        <begin position="88"/>
        <end position="204"/>
    </location>
</feature>
<protein>
    <submittedName>
        <fullName evidence="3">Repressor LexA</fullName>
    </submittedName>
</protein>
<dbReference type="InterPro" id="IPR039418">
    <property type="entry name" value="LexA-like"/>
</dbReference>
<feature type="domain" description="LexA repressor DNA-binding" evidence="2">
    <location>
        <begin position="5"/>
        <end position="58"/>
    </location>
</feature>
<dbReference type="Gene3D" id="2.10.109.10">
    <property type="entry name" value="Umud Fragment, subunit A"/>
    <property type="match status" value="1"/>
</dbReference>
<dbReference type="SUPFAM" id="SSF46785">
    <property type="entry name" value="Winged helix' DNA-binding domain"/>
    <property type="match status" value="1"/>
</dbReference>
<evidence type="ECO:0000259" key="1">
    <source>
        <dbReference type="Pfam" id="PF00717"/>
    </source>
</evidence>
<dbReference type="AlphaFoldDB" id="A0A521E4B6"/>
<dbReference type="GO" id="GO:0004252">
    <property type="term" value="F:serine-type endopeptidase activity"/>
    <property type="evidence" value="ECO:0007669"/>
    <property type="project" value="InterPro"/>
</dbReference>
<accession>A0A521E4B6</accession>
<evidence type="ECO:0000313" key="4">
    <source>
        <dbReference type="Proteomes" id="UP000317593"/>
    </source>
</evidence>
<evidence type="ECO:0000313" key="3">
    <source>
        <dbReference type="EMBL" id="SMO78783.1"/>
    </source>
</evidence>
<dbReference type="RefSeq" id="WP_142715247.1">
    <property type="nucleotide sequence ID" value="NZ_FXTH01000013.1"/>
</dbReference>
<dbReference type="SUPFAM" id="SSF51306">
    <property type="entry name" value="LexA/Signal peptidase"/>
    <property type="match status" value="1"/>
</dbReference>
<organism evidence="3 4">
    <name type="scientific">Fodinibius sediminis</name>
    <dbReference type="NCBI Taxonomy" id="1214077"/>
    <lineage>
        <taxon>Bacteria</taxon>
        <taxon>Pseudomonadati</taxon>
        <taxon>Balneolota</taxon>
        <taxon>Balneolia</taxon>
        <taxon>Balneolales</taxon>
        <taxon>Balneolaceae</taxon>
        <taxon>Fodinibius</taxon>
    </lineage>
</organism>
<dbReference type="Pfam" id="PF00717">
    <property type="entry name" value="Peptidase_S24"/>
    <property type="match status" value="1"/>
</dbReference>
<dbReference type="Proteomes" id="UP000317593">
    <property type="component" value="Unassembled WGS sequence"/>
</dbReference>
<dbReference type="InterPro" id="IPR006199">
    <property type="entry name" value="LexA_DNA-bd_dom"/>
</dbReference>
<dbReference type="PANTHER" id="PTHR33516:SF2">
    <property type="entry name" value="LEXA REPRESSOR-RELATED"/>
    <property type="match status" value="1"/>
</dbReference>
<evidence type="ECO:0000259" key="2">
    <source>
        <dbReference type="Pfam" id="PF01726"/>
    </source>
</evidence>
<proteinExistence type="predicted"/>
<keyword evidence="4" id="KW-1185">Reference proteome</keyword>
<dbReference type="CDD" id="cd06529">
    <property type="entry name" value="S24_LexA-like"/>
    <property type="match status" value="1"/>
</dbReference>
<dbReference type="Pfam" id="PF01726">
    <property type="entry name" value="LexA_DNA_bind"/>
    <property type="match status" value="1"/>
</dbReference>
<dbReference type="OrthoDB" id="9787787at2"/>
<dbReference type="InterPro" id="IPR036390">
    <property type="entry name" value="WH_DNA-bd_sf"/>
</dbReference>
<dbReference type="InterPro" id="IPR036286">
    <property type="entry name" value="LexA/Signal_pep-like_sf"/>
</dbReference>